<name>A0A2P6NSX5_9EUKA</name>
<dbReference type="InterPro" id="IPR006016">
    <property type="entry name" value="UspA"/>
</dbReference>
<dbReference type="PANTHER" id="PTHR46268:SF6">
    <property type="entry name" value="UNIVERSAL STRESS PROTEIN UP12"/>
    <property type="match status" value="1"/>
</dbReference>
<organism evidence="4 5">
    <name type="scientific">Planoprotostelium fungivorum</name>
    <dbReference type="NCBI Taxonomy" id="1890364"/>
    <lineage>
        <taxon>Eukaryota</taxon>
        <taxon>Amoebozoa</taxon>
        <taxon>Evosea</taxon>
        <taxon>Variosea</taxon>
        <taxon>Cavosteliida</taxon>
        <taxon>Cavosteliaceae</taxon>
        <taxon>Planoprotostelium</taxon>
    </lineage>
</organism>
<dbReference type="InParanoid" id="A0A2P6NSX5"/>
<dbReference type="AlphaFoldDB" id="A0A2P6NSX5"/>
<comment type="similarity">
    <text evidence="1">Belongs to the universal stress protein A family.</text>
</comment>
<evidence type="ECO:0000313" key="3">
    <source>
        <dbReference type="EMBL" id="PRP86952.1"/>
    </source>
</evidence>
<dbReference type="InterPro" id="IPR006015">
    <property type="entry name" value="Universal_stress_UspA"/>
</dbReference>
<accession>A0A2P6NSX5</accession>
<keyword evidence="5" id="KW-1185">Reference proteome</keyword>
<dbReference type="SUPFAM" id="SSF52402">
    <property type="entry name" value="Adenine nucleotide alpha hydrolases-like"/>
    <property type="match status" value="1"/>
</dbReference>
<dbReference type="Proteomes" id="UP000241769">
    <property type="component" value="Unassembled WGS sequence"/>
</dbReference>
<dbReference type="PRINTS" id="PR01438">
    <property type="entry name" value="UNVRSLSTRESS"/>
</dbReference>
<dbReference type="InterPro" id="IPR014729">
    <property type="entry name" value="Rossmann-like_a/b/a_fold"/>
</dbReference>
<gene>
    <name evidence="3" type="ORF">PROFUN_04934</name>
    <name evidence="4" type="ORF">PROFUN_04970</name>
</gene>
<evidence type="ECO:0000256" key="1">
    <source>
        <dbReference type="ARBA" id="ARBA00008791"/>
    </source>
</evidence>
<comment type="caution">
    <text evidence="4">The sequence shown here is derived from an EMBL/GenBank/DDBJ whole genome shotgun (WGS) entry which is preliminary data.</text>
</comment>
<sequence length="254" mass="28870">MGGFSMELEDAVTSLRRERSFRQTGDTCRRPIQDKRLTKRRTLMHLNIQACWAVSLFQEGKSAMEGHRETHRHEEVGRSPIGLDLSVQKNRDLQSRFKKQTQNMKYLLCYHGSPSSDHAIDELTKIIDASPTVYVWVGYKIELPGTLTPEVMAPQEYLKDRFTNNHDALKAEAENLAQSAVQKLVQRGVPEDKIHRIVEAVADVGERIVETSKENDIDTVLIGSHELNFIERLIFGSISEHVSQNAKCTVVLCK</sequence>
<dbReference type="EMBL" id="MDYQ01000024">
    <property type="protein sequence ID" value="PRP86952.1"/>
    <property type="molecule type" value="Genomic_DNA"/>
</dbReference>
<dbReference type="Pfam" id="PF00582">
    <property type="entry name" value="Usp"/>
    <property type="match status" value="1"/>
</dbReference>
<dbReference type="Gene3D" id="3.40.50.620">
    <property type="entry name" value="HUPs"/>
    <property type="match status" value="1"/>
</dbReference>
<dbReference type="EMBL" id="MDYQ01000024">
    <property type="protein sequence ID" value="PRP86988.1"/>
    <property type="molecule type" value="Genomic_DNA"/>
</dbReference>
<dbReference type="CDD" id="cd23659">
    <property type="entry name" value="USP_At3g01520-like"/>
    <property type="match status" value="1"/>
</dbReference>
<feature type="domain" description="UspA" evidence="2">
    <location>
        <begin position="167"/>
        <end position="254"/>
    </location>
</feature>
<evidence type="ECO:0000313" key="5">
    <source>
        <dbReference type="Proteomes" id="UP000241769"/>
    </source>
</evidence>
<evidence type="ECO:0000259" key="2">
    <source>
        <dbReference type="Pfam" id="PF00582"/>
    </source>
</evidence>
<protein>
    <submittedName>
        <fullName evidence="4">UspA domain-containing protein</fullName>
    </submittedName>
</protein>
<proteinExistence type="inferred from homology"/>
<dbReference type="OrthoDB" id="843225at2759"/>
<evidence type="ECO:0000313" key="4">
    <source>
        <dbReference type="EMBL" id="PRP86988.1"/>
    </source>
</evidence>
<dbReference type="PANTHER" id="PTHR46268">
    <property type="entry name" value="STRESS RESPONSE PROTEIN NHAX"/>
    <property type="match status" value="1"/>
</dbReference>
<reference evidence="4 5" key="1">
    <citation type="journal article" date="2018" name="Genome Biol. Evol.">
        <title>Multiple Roots of Fruiting Body Formation in Amoebozoa.</title>
        <authorList>
            <person name="Hillmann F."/>
            <person name="Forbes G."/>
            <person name="Novohradska S."/>
            <person name="Ferling I."/>
            <person name="Riege K."/>
            <person name="Groth M."/>
            <person name="Westermann M."/>
            <person name="Marz M."/>
            <person name="Spaller T."/>
            <person name="Winckler T."/>
            <person name="Schaap P."/>
            <person name="Glockner G."/>
        </authorList>
    </citation>
    <scope>NUCLEOTIDE SEQUENCE [LARGE SCALE GENOMIC DNA]</scope>
    <source>
        <strain evidence="4 5">Jena</strain>
    </source>
</reference>